<dbReference type="OrthoDB" id="7659348at2"/>
<organism evidence="2 3">
    <name type="scientific">Litoreibacter roseus</name>
    <dbReference type="NCBI Taxonomy" id="2601869"/>
    <lineage>
        <taxon>Bacteria</taxon>
        <taxon>Pseudomonadati</taxon>
        <taxon>Pseudomonadota</taxon>
        <taxon>Alphaproteobacteria</taxon>
        <taxon>Rhodobacterales</taxon>
        <taxon>Roseobacteraceae</taxon>
        <taxon>Litoreibacter</taxon>
    </lineage>
</organism>
<dbReference type="AlphaFoldDB" id="A0A6N6JB62"/>
<sequence>MTNDWIIDVLTDLKKFSATNELGRLADHLDDTIMVAANELSSEQSEQLVGSFDQARGHAGPAHSGDSA</sequence>
<proteinExistence type="predicted"/>
<dbReference type="EMBL" id="BLJE01000001">
    <property type="protein sequence ID" value="GFE63294.1"/>
    <property type="molecule type" value="Genomic_DNA"/>
</dbReference>
<keyword evidence="3" id="KW-1185">Reference proteome</keyword>
<dbReference type="Proteomes" id="UP000436822">
    <property type="component" value="Unassembled WGS sequence"/>
</dbReference>
<reference evidence="2 3" key="1">
    <citation type="submission" date="2019-12" db="EMBL/GenBank/DDBJ databases">
        <title>Litoreibacter badius sp. nov., a novel bacteriochlorophyll a-containing bacterium in the genus Litoreibacter.</title>
        <authorList>
            <person name="Kanamuro M."/>
            <person name="Takabe Y."/>
            <person name="Mori K."/>
            <person name="Takaichi S."/>
            <person name="Hanada S."/>
        </authorList>
    </citation>
    <scope>NUCLEOTIDE SEQUENCE [LARGE SCALE GENOMIC DNA]</scope>
    <source>
        <strain evidence="2 3">K6</strain>
    </source>
</reference>
<gene>
    <name evidence="2" type="ORF">KIN_03680</name>
</gene>
<name>A0A6N6JB62_9RHOB</name>
<protein>
    <submittedName>
        <fullName evidence="2">Uncharacterized protein</fullName>
    </submittedName>
</protein>
<feature type="region of interest" description="Disordered" evidence="1">
    <location>
        <begin position="44"/>
        <end position="68"/>
    </location>
</feature>
<evidence type="ECO:0000313" key="2">
    <source>
        <dbReference type="EMBL" id="GFE63294.1"/>
    </source>
</evidence>
<accession>A0A6N6JB62</accession>
<evidence type="ECO:0000256" key="1">
    <source>
        <dbReference type="SAM" id="MobiDB-lite"/>
    </source>
</evidence>
<evidence type="ECO:0000313" key="3">
    <source>
        <dbReference type="Proteomes" id="UP000436822"/>
    </source>
</evidence>
<comment type="caution">
    <text evidence="2">The sequence shown here is derived from an EMBL/GenBank/DDBJ whole genome shotgun (WGS) entry which is preliminary data.</text>
</comment>
<dbReference type="RefSeq" id="WP_159804242.1">
    <property type="nucleotide sequence ID" value="NZ_BLJE01000001.1"/>
</dbReference>